<dbReference type="AlphaFoldDB" id="A0A7L9FIQ4"/>
<organism evidence="2 3">
    <name type="scientific">Infirmifilum lucidum</name>
    <dbReference type="NCBI Taxonomy" id="2776706"/>
    <lineage>
        <taxon>Archaea</taxon>
        <taxon>Thermoproteota</taxon>
        <taxon>Thermoprotei</taxon>
        <taxon>Thermofilales</taxon>
        <taxon>Thermofilaceae</taxon>
        <taxon>Infirmifilum</taxon>
    </lineage>
</organism>
<feature type="transmembrane region" description="Helical" evidence="1">
    <location>
        <begin position="76"/>
        <end position="93"/>
    </location>
</feature>
<dbReference type="Proteomes" id="UP000594121">
    <property type="component" value="Chromosome"/>
</dbReference>
<dbReference type="KEGG" id="thel:IG193_07885"/>
<keyword evidence="3" id="KW-1185">Reference proteome</keyword>
<feature type="transmembrane region" description="Helical" evidence="1">
    <location>
        <begin position="12"/>
        <end position="30"/>
    </location>
</feature>
<dbReference type="RefSeq" id="WP_192818637.1">
    <property type="nucleotide sequence ID" value="NZ_CP062310.1"/>
</dbReference>
<dbReference type="GeneID" id="59149807"/>
<keyword evidence="1" id="KW-0472">Membrane</keyword>
<evidence type="ECO:0000256" key="1">
    <source>
        <dbReference type="SAM" id="Phobius"/>
    </source>
</evidence>
<evidence type="ECO:0000313" key="3">
    <source>
        <dbReference type="Proteomes" id="UP000594121"/>
    </source>
</evidence>
<gene>
    <name evidence="2" type="ORF">IG193_07885</name>
</gene>
<name>A0A7L9FIQ4_9CREN</name>
<proteinExistence type="predicted"/>
<sequence>MLDFDEKISLTAFAAAGIPKYVAVVGFMVFDNLRSFVSLALYLVVGVFVFRVISGSLQSYALALSLLLTGYQPPSAQRWGVLLLGVGVNLIGVKKIKVGDGLPALIFASIIPLFLPY</sequence>
<dbReference type="InParanoid" id="A0A7L9FIQ4"/>
<feature type="transmembrane region" description="Helical" evidence="1">
    <location>
        <begin position="98"/>
        <end position="115"/>
    </location>
</feature>
<accession>A0A7L9FIQ4</accession>
<dbReference type="EMBL" id="CP062310">
    <property type="protein sequence ID" value="QOJ78665.1"/>
    <property type="molecule type" value="Genomic_DNA"/>
</dbReference>
<keyword evidence="1" id="KW-1133">Transmembrane helix</keyword>
<reference evidence="2 3" key="1">
    <citation type="submission" date="2020-10" db="EMBL/GenBank/DDBJ databases">
        <title>Thermofilum lucidum 3507LT sp. nov. a novel member of Thermofilaceae family isolated from Chile hot spring, and proposal of description order Thermofilales.</title>
        <authorList>
            <person name="Zayulina K.S."/>
            <person name="Elcheninov A.G."/>
            <person name="Toshchakov S.V."/>
            <person name="Kublanov I.V."/>
        </authorList>
    </citation>
    <scope>NUCLEOTIDE SEQUENCE [LARGE SCALE GENOMIC DNA]</scope>
    <source>
        <strain evidence="2 3">3507LT</strain>
    </source>
</reference>
<evidence type="ECO:0000313" key="2">
    <source>
        <dbReference type="EMBL" id="QOJ78665.1"/>
    </source>
</evidence>
<protein>
    <submittedName>
        <fullName evidence="2">Uncharacterized protein</fullName>
    </submittedName>
</protein>
<feature type="transmembrane region" description="Helical" evidence="1">
    <location>
        <begin position="37"/>
        <end position="56"/>
    </location>
</feature>
<keyword evidence="1" id="KW-0812">Transmembrane</keyword>